<keyword evidence="7" id="KW-0735">Signal-anchor</keyword>
<dbReference type="GO" id="GO:0000139">
    <property type="term" value="C:Golgi membrane"/>
    <property type="evidence" value="ECO:0007669"/>
    <property type="project" value="UniProtKB-SubCell"/>
</dbReference>
<feature type="compositionally biased region" description="Basic and acidic residues" evidence="12">
    <location>
        <begin position="189"/>
        <end position="221"/>
    </location>
</feature>
<dbReference type="Proteomes" id="UP000825935">
    <property type="component" value="Chromosome 28"/>
</dbReference>
<gene>
    <name evidence="15" type="ORF">KP509_28G063000</name>
</gene>
<keyword evidence="11" id="KW-0464">Manganese</keyword>
<evidence type="ECO:0000259" key="14">
    <source>
        <dbReference type="PROSITE" id="PS51304"/>
    </source>
</evidence>
<dbReference type="Gene3D" id="2.60.120.200">
    <property type="match status" value="1"/>
</dbReference>
<sequence length="786" mass="89284">MPQLGRACNPFRVHTKLKTLFRSARTVFVLAVTLIVLVCVVSAQLIQFPRPTQYSKDMSEWDSQRTFRSVEPESVELNGGHESMKSGSVDAQLMLQDLGGTVQSSTVIRKDSVEHVGDGHEVKLTSVDNLDEDEPEALIRQKEQEIVANPIDDNIHDSTNHQGLRKPQQLTEGEAVGESETGITSAEVKPIDENRRLLMNKKREKETSPESKLDMKSAESLKDEEEEKAMSLDSHESVQSYIFVPSAFTKVLRETADLAWETGRKAWKEIEAISNLTNYAPVVSDRKHIACPEVIVKGEKSLQESNGYINLPCGLAVGSTVVMIGTPRNPDIDQLDHPDSEPTDASTFVLELRGQRPSDDSERSRVLHINPRLRGDFTGKPVIEINTFINGFWGRSQRCEGSESHDHEKVEGFPYCERWLQDDGSEERPTSWVQRMIEINENSETKSRFPFVQNRSFVMTVRAGLEGYHINVDGKHISSFRYQSVVSIETVAAAYVGGDVDVHSLIATSLPSVPPRSLTEQIFEDGHQWKAPKVLNQPLRLFIGVVSTTNHFVERMAIRASWFQDQNIQTGEVVARFFVALHPDREVNEEMKKEAEYYGDMVIVPFMDQYYLLMLKTLAIFEYGIQNVTTDFIMKCDDDTFVRVDAVLDEIAKVEQPADNLYLGKMNVFHKPLREGKWAVTPEEWPDEDLPPYANGVGFVLSRKIASHILEQYKKGMVELFKIEDINVGLWIKQYQEMKEMVHFVNVPNFYQERCEDGYIIAHYQTPAHMICLHKKLLKGDTTCCH</sequence>
<dbReference type="AlphaFoldDB" id="A0A8T2RCU8"/>
<keyword evidence="4" id="KW-0328">Glycosyltransferase</keyword>
<name>A0A8T2RCU8_CERRI</name>
<dbReference type="SUPFAM" id="SSF49899">
    <property type="entry name" value="Concanavalin A-like lectins/glucanases"/>
    <property type="match status" value="1"/>
</dbReference>
<dbReference type="SMART" id="SM00908">
    <property type="entry name" value="Gal-bind_lectin"/>
    <property type="match status" value="1"/>
</dbReference>
<organism evidence="15 16">
    <name type="scientific">Ceratopteris richardii</name>
    <name type="common">Triangle waterfern</name>
    <dbReference type="NCBI Taxonomy" id="49495"/>
    <lineage>
        <taxon>Eukaryota</taxon>
        <taxon>Viridiplantae</taxon>
        <taxon>Streptophyta</taxon>
        <taxon>Embryophyta</taxon>
        <taxon>Tracheophyta</taxon>
        <taxon>Polypodiopsida</taxon>
        <taxon>Polypodiidae</taxon>
        <taxon>Polypodiales</taxon>
        <taxon>Pteridineae</taxon>
        <taxon>Pteridaceae</taxon>
        <taxon>Parkerioideae</taxon>
        <taxon>Ceratopteris</taxon>
    </lineage>
</organism>
<keyword evidence="9" id="KW-0333">Golgi apparatus</keyword>
<dbReference type="InterPro" id="IPR001079">
    <property type="entry name" value="Galectin_CRD"/>
</dbReference>
<dbReference type="EMBL" id="CM035433">
    <property type="protein sequence ID" value="KAH7294266.1"/>
    <property type="molecule type" value="Genomic_DNA"/>
</dbReference>
<evidence type="ECO:0000256" key="13">
    <source>
        <dbReference type="SAM" id="Phobius"/>
    </source>
</evidence>
<feature type="transmembrane region" description="Helical" evidence="13">
    <location>
        <begin position="26"/>
        <end position="46"/>
    </location>
</feature>
<evidence type="ECO:0000256" key="1">
    <source>
        <dbReference type="ARBA" id="ARBA00004323"/>
    </source>
</evidence>
<evidence type="ECO:0000256" key="11">
    <source>
        <dbReference type="ARBA" id="ARBA00023211"/>
    </source>
</evidence>
<dbReference type="Pfam" id="PF01762">
    <property type="entry name" value="Galactosyl_T"/>
    <property type="match status" value="1"/>
</dbReference>
<evidence type="ECO:0000256" key="6">
    <source>
        <dbReference type="ARBA" id="ARBA00022692"/>
    </source>
</evidence>
<evidence type="ECO:0000256" key="8">
    <source>
        <dbReference type="ARBA" id="ARBA00022989"/>
    </source>
</evidence>
<evidence type="ECO:0000256" key="4">
    <source>
        <dbReference type="ARBA" id="ARBA00022676"/>
    </source>
</evidence>
<evidence type="ECO:0000256" key="7">
    <source>
        <dbReference type="ARBA" id="ARBA00022968"/>
    </source>
</evidence>
<keyword evidence="8 13" id="KW-1133">Transmembrane helix</keyword>
<dbReference type="PANTHER" id="PTHR11214:SF286">
    <property type="entry name" value="HYDROXYPROLINE O-GALACTOSYLTRANSFERASE GALT4"/>
    <property type="match status" value="1"/>
</dbReference>
<evidence type="ECO:0000313" key="16">
    <source>
        <dbReference type="Proteomes" id="UP000825935"/>
    </source>
</evidence>
<dbReference type="GO" id="GO:0030246">
    <property type="term" value="F:carbohydrate binding"/>
    <property type="evidence" value="ECO:0007669"/>
    <property type="project" value="InterPro"/>
</dbReference>
<keyword evidence="5" id="KW-0808">Transferase</keyword>
<evidence type="ECO:0000256" key="12">
    <source>
        <dbReference type="SAM" id="MobiDB-lite"/>
    </source>
</evidence>
<keyword evidence="6 13" id="KW-0812">Transmembrane</keyword>
<dbReference type="OrthoDB" id="2139606at2759"/>
<dbReference type="InterPro" id="IPR013320">
    <property type="entry name" value="ConA-like_dom_sf"/>
</dbReference>
<accession>A0A8T2RCU8</accession>
<comment type="caution">
    <text evidence="15">The sequence shown here is derived from an EMBL/GenBank/DDBJ whole genome shotgun (WGS) entry which is preliminary data.</text>
</comment>
<comment type="pathway">
    <text evidence="2">Protein modification; protein glycosylation.</text>
</comment>
<protein>
    <recommendedName>
        <fullName evidence="14">Galectin domain-containing protein</fullName>
    </recommendedName>
</protein>
<comment type="similarity">
    <text evidence="3">Belongs to the glycosyltransferase 31 family.</text>
</comment>
<evidence type="ECO:0000256" key="2">
    <source>
        <dbReference type="ARBA" id="ARBA00004922"/>
    </source>
</evidence>
<dbReference type="GO" id="GO:1990714">
    <property type="term" value="F:hydroxyproline O-galactosyltransferase activity"/>
    <property type="evidence" value="ECO:0007669"/>
    <property type="project" value="TreeGrafter"/>
</dbReference>
<evidence type="ECO:0000313" key="15">
    <source>
        <dbReference type="EMBL" id="KAH7294266.1"/>
    </source>
</evidence>
<dbReference type="CDD" id="cd00070">
    <property type="entry name" value="GLECT"/>
    <property type="match status" value="1"/>
</dbReference>
<feature type="region of interest" description="Disordered" evidence="12">
    <location>
        <begin position="152"/>
        <end position="232"/>
    </location>
</feature>
<comment type="subcellular location">
    <subcellularLocation>
        <location evidence="1">Golgi apparatus membrane</location>
        <topology evidence="1">Single-pass type II membrane protein</topology>
    </subcellularLocation>
</comment>
<evidence type="ECO:0000256" key="3">
    <source>
        <dbReference type="ARBA" id="ARBA00008661"/>
    </source>
</evidence>
<dbReference type="Pfam" id="PF00337">
    <property type="entry name" value="Gal-bind_lectin"/>
    <property type="match status" value="1"/>
</dbReference>
<evidence type="ECO:0000256" key="5">
    <source>
        <dbReference type="ARBA" id="ARBA00022679"/>
    </source>
</evidence>
<dbReference type="Gene3D" id="3.90.550.50">
    <property type="match status" value="1"/>
</dbReference>
<evidence type="ECO:0000256" key="9">
    <source>
        <dbReference type="ARBA" id="ARBA00023034"/>
    </source>
</evidence>
<dbReference type="PROSITE" id="PS51304">
    <property type="entry name" value="GALECTIN"/>
    <property type="match status" value="1"/>
</dbReference>
<dbReference type="GO" id="GO:1901137">
    <property type="term" value="P:carbohydrate derivative biosynthetic process"/>
    <property type="evidence" value="ECO:0007669"/>
    <property type="project" value="UniProtKB-ARBA"/>
</dbReference>
<feature type="domain" description="Galectin" evidence="14">
    <location>
        <begin position="307"/>
        <end position="508"/>
    </location>
</feature>
<keyword evidence="10 13" id="KW-0472">Membrane</keyword>
<evidence type="ECO:0000256" key="10">
    <source>
        <dbReference type="ARBA" id="ARBA00023136"/>
    </source>
</evidence>
<keyword evidence="16" id="KW-1185">Reference proteome</keyword>
<proteinExistence type="inferred from homology"/>
<dbReference type="InterPro" id="IPR002659">
    <property type="entry name" value="Glyco_trans_31"/>
</dbReference>
<reference evidence="15" key="1">
    <citation type="submission" date="2021-08" db="EMBL/GenBank/DDBJ databases">
        <title>WGS assembly of Ceratopteris richardii.</title>
        <authorList>
            <person name="Marchant D.B."/>
            <person name="Chen G."/>
            <person name="Jenkins J."/>
            <person name="Shu S."/>
            <person name="Leebens-Mack J."/>
            <person name="Grimwood J."/>
            <person name="Schmutz J."/>
            <person name="Soltis P."/>
            <person name="Soltis D."/>
            <person name="Chen Z.-H."/>
        </authorList>
    </citation>
    <scope>NUCLEOTIDE SEQUENCE</scope>
    <source>
        <strain evidence="15">Whitten #5841</strain>
        <tissue evidence="15">Leaf</tissue>
    </source>
</reference>
<dbReference type="PANTHER" id="PTHR11214">
    <property type="entry name" value="BETA-1,3-N-ACETYLGLUCOSAMINYLTRANSFERASE"/>
    <property type="match status" value="1"/>
</dbReference>